<dbReference type="Pfam" id="PF13086">
    <property type="entry name" value="AAA_11"/>
    <property type="match status" value="2"/>
</dbReference>
<dbReference type="Pfam" id="PF13087">
    <property type="entry name" value="AAA_12"/>
    <property type="match status" value="1"/>
</dbReference>
<reference evidence="3" key="1">
    <citation type="journal article" date="2019" name="Int. J. Syst. Evol. Microbiol.">
        <title>The Global Catalogue of Microorganisms (GCM) 10K type strain sequencing project: providing services to taxonomists for standard genome sequencing and annotation.</title>
        <authorList>
            <consortium name="The Broad Institute Genomics Platform"/>
            <consortium name="The Broad Institute Genome Sequencing Center for Infectious Disease"/>
            <person name="Wu L."/>
            <person name="Ma J."/>
        </authorList>
    </citation>
    <scope>NUCLEOTIDE SEQUENCE [LARGE SCALE GENOMIC DNA]</scope>
    <source>
        <strain evidence="3">CGMCC 4.7152</strain>
    </source>
</reference>
<dbReference type="PANTHER" id="PTHR10887">
    <property type="entry name" value="DNA2/NAM7 HELICASE FAMILY"/>
    <property type="match status" value="1"/>
</dbReference>
<dbReference type="PANTHER" id="PTHR10887:SF495">
    <property type="entry name" value="HELICASE SENATAXIN ISOFORM X1-RELATED"/>
    <property type="match status" value="1"/>
</dbReference>
<dbReference type="InterPro" id="IPR041679">
    <property type="entry name" value="DNA2/NAM7-like_C"/>
</dbReference>
<dbReference type="EMBL" id="JBHSIU010000011">
    <property type="protein sequence ID" value="MFC4998429.1"/>
    <property type="molecule type" value="Genomic_DNA"/>
</dbReference>
<comment type="caution">
    <text evidence="2">The sequence shown here is derived from an EMBL/GenBank/DDBJ whole genome shotgun (WGS) entry which is preliminary data.</text>
</comment>
<dbReference type="EC" id="3.6.4.-" evidence="2"/>
<name>A0ABV9VQL3_9ACTN</name>
<sequence>MSTTLPPLPGAATFVQLTWRGPAPAPHVDAVKDTEALLVRDAAGRVTVEVQGVTSSVTGYDDEQERALHRVLDQPMQRVATVTHLDRKDGPRLDLYIHSYEIGPAGEPLPIGVSDPAIESIRRAAPDEVRRNDGDAAVAWLIRRLILPPLPGSAPGVPGRAIISAVPRQDPRRPTTFRVHGRGVAIDVKVDGDDRAIVTRVLSRGYDAAHGVLKLVHRDLVLTDASVAAKLRADMKRQLDKLADGEGFLALWHRYNRAESWWVLRQVADDGYARYDAVRRLDDGVYRFTLAPDQAPEPRAALLRRAARTQQTADGADGWQLEAAQALPAAIMRLANGESIDPEHQDNGWGLLDEQLDTAAVSATVVHVDEHDGTVDVQPVLLDDPGHALKPDPWAPPSEGFLYRSFRGDRRRLLRRRQAIDQVLAGHTRIPNLLSLLDGSQVAAPARKRIQARSEAAWKHFGDAGPTDRQELAIDVALNTPDVAIIQGPPGTGKTQVIAALQTRLAEEGHGFYRLRGSMLLTSYQHGAVDELVQRSKVFGLPANKVDRAGRGATVQIDQWLQETLAHLDRRIEEHPAGAALTTLHRAAALVAGHLLAPGSRAETANLLDELRALGGAVLPGRLIDRLHIARDRLTTSSGAARAARPRSMAADLVVMALREMVAQPETFHPAGPAAARKALRRLAALPDAADPALVAVLERAAGWTAPGPVAFQDELEAVAHQLTAWLDGASGEPPVDDPARQDLADDADLRALLGDVVEALDDRLAQSTDDGVAAALLDYRQALAGDPDAVSWTLREYTASYAATCQQVDSPAMRDAKQRASSRDVSFETVIADEAARANPLDLMIPLIHADRRIVLVGDQNQLPQMLEPDVEREFDTDLRDRLAESLFQRLFTSLASPDAPVRRVVQLNRQFRMHPELGDLISRHFYGGELSNGRDAADFVHGLPGYASAVAAWIDVPGSQGPEYGRRSKTRPAEAKVVAAELKRLLEAAPDLTFGAITFYSDQRDAIWRELTRLDLAERTEHSGYRPVEELGFNAAGDRLDRLMVGTVDAFQGKQFDVVLLSTTRCAPRHDHVPAPGDPEYRRWAGQRYGHLVLRNRMCVALSRQQRLLITVGAADMFDAAKAPAALAPLTDLLAMCRRGAPHGRMV</sequence>
<evidence type="ECO:0000313" key="2">
    <source>
        <dbReference type="EMBL" id="MFC4998429.1"/>
    </source>
</evidence>
<dbReference type="RefSeq" id="WP_380114678.1">
    <property type="nucleotide sequence ID" value="NZ_JBHSIU010000011.1"/>
</dbReference>
<dbReference type="Proteomes" id="UP001595912">
    <property type="component" value="Unassembled WGS sequence"/>
</dbReference>
<dbReference type="GO" id="GO:0016787">
    <property type="term" value="F:hydrolase activity"/>
    <property type="evidence" value="ECO:0007669"/>
    <property type="project" value="UniProtKB-KW"/>
</dbReference>
<feature type="domain" description="AAA+ ATPase" evidence="1">
    <location>
        <begin position="480"/>
        <end position="894"/>
    </location>
</feature>
<dbReference type="SMART" id="SM00382">
    <property type="entry name" value="AAA"/>
    <property type="match status" value="1"/>
</dbReference>
<dbReference type="SUPFAM" id="SSF52540">
    <property type="entry name" value="P-loop containing nucleoside triphosphate hydrolases"/>
    <property type="match status" value="1"/>
</dbReference>
<dbReference type="InterPro" id="IPR027417">
    <property type="entry name" value="P-loop_NTPase"/>
</dbReference>
<keyword evidence="2" id="KW-0347">Helicase</keyword>
<keyword evidence="3" id="KW-1185">Reference proteome</keyword>
<dbReference type="InterPro" id="IPR045055">
    <property type="entry name" value="DNA2/NAM7-like"/>
</dbReference>
<proteinExistence type="predicted"/>
<keyword evidence="2" id="KW-0067">ATP-binding</keyword>
<dbReference type="Gene3D" id="3.40.50.300">
    <property type="entry name" value="P-loop containing nucleotide triphosphate hydrolases"/>
    <property type="match status" value="3"/>
</dbReference>
<evidence type="ECO:0000313" key="3">
    <source>
        <dbReference type="Proteomes" id="UP001595912"/>
    </source>
</evidence>
<protein>
    <submittedName>
        <fullName evidence="2">DEAD/DEAH box helicase</fullName>
        <ecNumber evidence="2">3.6.4.-</ecNumber>
    </submittedName>
</protein>
<dbReference type="GO" id="GO:0004386">
    <property type="term" value="F:helicase activity"/>
    <property type="evidence" value="ECO:0007669"/>
    <property type="project" value="UniProtKB-KW"/>
</dbReference>
<dbReference type="CDD" id="cd18808">
    <property type="entry name" value="SF1_C_Upf1"/>
    <property type="match status" value="1"/>
</dbReference>
<evidence type="ECO:0000259" key="1">
    <source>
        <dbReference type="SMART" id="SM00382"/>
    </source>
</evidence>
<keyword evidence="2" id="KW-0547">Nucleotide-binding</keyword>
<keyword evidence="2" id="KW-0378">Hydrolase</keyword>
<dbReference type="InterPro" id="IPR047187">
    <property type="entry name" value="SF1_C_Upf1"/>
</dbReference>
<accession>A0ABV9VQL3</accession>
<dbReference type="InterPro" id="IPR003593">
    <property type="entry name" value="AAA+_ATPase"/>
</dbReference>
<dbReference type="InterPro" id="IPR041677">
    <property type="entry name" value="DNA2/NAM7_AAA_11"/>
</dbReference>
<organism evidence="2 3">
    <name type="scientific">Dactylosporangium cerinum</name>
    <dbReference type="NCBI Taxonomy" id="1434730"/>
    <lineage>
        <taxon>Bacteria</taxon>
        <taxon>Bacillati</taxon>
        <taxon>Actinomycetota</taxon>
        <taxon>Actinomycetes</taxon>
        <taxon>Micromonosporales</taxon>
        <taxon>Micromonosporaceae</taxon>
        <taxon>Dactylosporangium</taxon>
    </lineage>
</organism>
<gene>
    <name evidence="2" type="ORF">ACFPIJ_11350</name>
</gene>